<dbReference type="Pfam" id="PF13847">
    <property type="entry name" value="Methyltransf_31"/>
    <property type="match status" value="1"/>
</dbReference>
<dbReference type="Pfam" id="PF08242">
    <property type="entry name" value="Methyltransf_12"/>
    <property type="match status" value="1"/>
</dbReference>
<dbReference type="Proteomes" id="UP000483379">
    <property type="component" value="Unassembled WGS sequence"/>
</dbReference>
<dbReference type="GO" id="GO:0032259">
    <property type="term" value="P:methylation"/>
    <property type="evidence" value="ECO:0007669"/>
    <property type="project" value="UniProtKB-KW"/>
</dbReference>
<evidence type="ECO:0000259" key="2">
    <source>
        <dbReference type="Pfam" id="PF08242"/>
    </source>
</evidence>
<evidence type="ECO:0000313" key="5">
    <source>
        <dbReference type="Proteomes" id="UP000483379"/>
    </source>
</evidence>
<dbReference type="SUPFAM" id="SSF53335">
    <property type="entry name" value="S-adenosyl-L-methionine-dependent methyltransferases"/>
    <property type="match status" value="2"/>
</dbReference>
<protein>
    <submittedName>
        <fullName evidence="4">Methyltransferase domain-containing protein</fullName>
    </submittedName>
</protein>
<dbReference type="AlphaFoldDB" id="A0A6M0JY49"/>
<keyword evidence="4" id="KW-0489">Methyltransferase</keyword>
<evidence type="ECO:0000259" key="3">
    <source>
        <dbReference type="Pfam" id="PF13847"/>
    </source>
</evidence>
<dbReference type="Gene3D" id="3.40.50.150">
    <property type="entry name" value="Vaccinia Virus protein VP39"/>
    <property type="match status" value="2"/>
</dbReference>
<dbReference type="RefSeq" id="WP_164451079.1">
    <property type="nucleotide sequence ID" value="NZ_JAAIJQ010000007.1"/>
</dbReference>
<feature type="domain" description="Methyltransferase type 12" evidence="2">
    <location>
        <begin position="196"/>
        <end position="298"/>
    </location>
</feature>
<organism evidence="4 5">
    <name type="scientific">Thiorhodococcus minor</name>
    <dbReference type="NCBI Taxonomy" id="57489"/>
    <lineage>
        <taxon>Bacteria</taxon>
        <taxon>Pseudomonadati</taxon>
        <taxon>Pseudomonadota</taxon>
        <taxon>Gammaproteobacteria</taxon>
        <taxon>Chromatiales</taxon>
        <taxon>Chromatiaceae</taxon>
        <taxon>Thiorhodococcus</taxon>
    </lineage>
</organism>
<feature type="signal peptide" evidence="1">
    <location>
        <begin position="1"/>
        <end position="23"/>
    </location>
</feature>
<feature type="chain" id="PRO_5026972904" evidence="1">
    <location>
        <begin position="24"/>
        <end position="716"/>
    </location>
</feature>
<sequence length="716" mass="78661">MKTSFLASVVLCASLAVSVTVSAGQTLQVPLPGKHSIVRLGAVPDPVTETGREIAGMLLEGLEQGSPAPVSDAIERLDRVVGRENVGGSYSAMRWLAQAWLAAKSKGIDQARPEPVMDRVYFDFFLNEDAANFKEYLQRKYAVGDFQVGDPEAHMDRRTFLEDMLMFNNPARSQWDATEQVVETVKTLEPPVKSVIDVGAGFGYFSQRFAEALGEGATVFAVDTQEAYVEALGRIVGQYGIGGVQPVLSTEDDVSVREPTDLVFVSSLYHVLYAWSQPTQRDAFMATLDKSLKPGGYLVILDNRDNAGASLHNSFLSRDFAVAQLYHYGFELVRSENLSPYRYLLVLRKAAPEAPKPPVYAVSEGQDRIAVSGSDSVVHIGSLDSFDITPSGIAAGKLLLEALTDADVEAARAAVDLYGKTIPTENFGGEYTALQWVAEYLAGSESDRKALTQDPLAAEFLAYLAADDYQLLKNYLARKYKLQASGLTVEEATDEKTREIGIVRRQALEDFILFNNPRRESWEKSSRILELLPLKAGDTIVDLGSGPGYFSFKFAERVGPEGVVYARDTKQMHIDYLSELAKKWDIENIRAAVSKTDGFEVDAPGTADVVFMCSLYHIIYAVSSQSQRDGMIEGIVKALRPGGKFVVVDNGPVDQGKLPYHGPYIRRELIRSQLEAYGFTYEWAQQIIPQRYLMVFSRGAGEAAAGAGTREGSGRR</sequence>
<dbReference type="InterPro" id="IPR029063">
    <property type="entry name" value="SAM-dependent_MTases_sf"/>
</dbReference>
<dbReference type="InterPro" id="IPR013217">
    <property type="entry name" value="Methyltransf_12"/>
</dbReference>
<dbReference type="GO" id="GO:0008168">
    <property type="term" value="F:methyltransferase activity"/>
    <property type="evidence" value="ECO:0007669"/>
    <property type="project" value="UniProtKB-KW"/>
</dbReference>
<keyword evidence="1" id="KW-0732">Signal</keyword>
<dbReference type="PANTHER" id="PTHR43861:SF1">
    <property type="entry name" value="TRANS-ACONITATE 2-METHYLTRANSFERASE"/>
    <property type="match status" value="1"/>
</dbReference>
<evidence type="ECO:0000256" key="1">
    <source>
        <dbReference type="SAM" id="SignalP"/>
    </source>
</evidence>
<proteinExistence type="predicted"/>
<dbReference type="InterPro" id="IPR025714">
    <property type="entry name" value="Methyltranfer_dom"/>
</dbReference>
<accession>A0A6M0JY49</accession>
<gene>
    <name evidence="4" type="ORF">G3446_03820</name>
</gene>
<keyword evidence="5" id="KW-1185">Reference proteome</keyword>
<comment type="caution">
    <text evidence="4">The sequence shown here is derived from an EMBL/GenBank/DDBJ whole genome shotgun (WGS) entry which is preliminary data.</text>
</comment>
<dbReference type="EMBL" id="JAAIJQ010000007">
    <property type="protein sequence ID" value="NEV61035.1"/>
    <property type="molecule type" value="Genomic_DNA"/>
</dbReference>
<reference evidence="4 5" key="1">
    <citation type="submission" date="2020-02" db="EMBL/GenBank/DDBJ databases">
        <title>Genome sequences of Thiorhodococcus mannitoliphagus and Thiorhodococcus minor, purple sulfur photosynthetic bacteria in the gammaproteobacterial family, Chromatiaceae.</title>
        <authorList>
            <person name="Aviles F.A."/>
            <person name="Meyer T.E."/>
            <person name="Kyndt J.A."/>
        </authorList>
    </citation>
    <scope>NUCLEOTIDE SEQUENCE [LARGE SCALE GENOMIC DNA]</scope>
    <source>
        <strain evidence="4 5">DSM 11518</strain>
    </source>
</reference>
<name>A0A6M0JY49_9GAMM</name>
<feature type="domain" description="Methyltransferase" evidence="3">
    <location>
        <begin position="535"/>
        <end position="651"/>
    </location>
</feature>
<evidence type="ECO:0000313" key="4">
    <source>
        <dbReference type="EMBL" id="NEV61035.1"/>
    </source>
</evidence>
<dbReference type="PANTHER" id="PTHR43861">
    <property type="entry name" value="TRANS-ACONITATE 2-METHYLTRANSFERASE-RELATED"/>
    <property type="match status" value="1"/>
</dbReference>
<keyword evidence="4" id="KW-0808">Transferase</keyword>
<dbReference type="CDD" id="cd02440">
    <property type="entry name" value="AdoMet_MTases"/>
    <property type="match status" value="2"/>
</dbReference>